<organism evidence="2 3">
    <name type="scientific">Triticum urartu</name>
    <name type="common">Red wild einkorn</name>
    <name type="synonym">Crithodium urartu</name>
    <dbReference type="NCBI Taxonomy" id="4572"/>
    <lineage>
        <taxon>Eukaryota</taxon>
        <taxon>Viridiplantae</taxon>
        <taxon>Streptophyta</taxon>
        <taxon>Embryophyta</taxon>
        <taxon>Tracheophyta</taxon>
        <taxon>Spermatophyta</taxon>
        <taxon>Magnoliopsida</taxon>
        <taxon>Liliopsida</taxon>
        <taxon>Poales</taxon>
        <taxon>Poaceae</taxon>
        <taxon>BOP clade</taxon>
        <taxon>Pooideae</taxon>
        <taxon>Triticodae</taxon>
        <taxon>Triticeae</taxon>
        <taxon>Triticinae</taxon>
        <taxon>Triticum</taxon>
    </lineage>
</organism>
<dbReference type="EnsemblPlants" id="TuG1812S0001964700.01.T01">
    <property type="protein sequence ID" value="TuG1812S0001964700.01.T01"/>
    <property type="gene ID" value="TuG1812S0001964700.01"/>
</dbReference>
<keyword evidence="3" id="KW-1185">Reference proteome</keyword>
<dbReference type="Gramene" id="TuG1812S0001964700.01.T01">
    <property type="protein sequence ID" value="TuG1812S0001964700.01.T01"/>
    <property type="gene ID" value="TuG1812S0001964700.01"/>
</dbReference>
<feature type="compositionally biased region" description="Basic and acidic residues" evidence="1">
    <location>
        <begin position="101"/>
        <end position="111"/>
    </location>
</feature>
<evidence type="ECO:0000313" key="3">
    <source>
        <dbReference type="Proteomes" id="UP000015106"/>
    </source>
</evidence>
<protein>
    <submittedName>
        <fullName evidence="2">Uncharacterized protein</fullName>
    </submittedName>
</protein>
<accession>A0A8R7VCL3</accession>
<feature type="region of interest" description="Disordered" evidence="1">
    <location>
        <begin position="83"/>
        <end position="141"/>
    </location>
</feature>
<sequence>VRLGCPAWFRPKGTAPARARHTRRRQRRLGGREEGARVHHHAVAGAWVRRCKSLRRRRVELLRNAPGRELRVLLLRLCAGAGEEAGGAGQGEFCSAGAAGERQDRADRGEARSGGGREGQQDDGGVEVRRSQDKAAPRRRAARLVAPLDLACL</sequence>
<feature type="region of interest" description="Disordered" evidence="1">
    <location>
        <begin position="12"/>
        <end position="37"/>
    </location>
</feature>
<reference evidence="2" key="2">
    <citation type="submission" date="2022-06" db="UniProtKB">
        <authorList>
            <consortium name="EnsemblPlants"/>
        </authorList>
    </citation>
    <scope>IDENTIFICATION</scope>
</reference>
<evidence type="ECO:0000313" key="2">
    <source>
        <dbReference type="EnsemblPlants" id="TuG1812S0001964700.01.T01"/>
    </source>
</evidence>
<feature type="compositionally biased region" description="Basic residues" evidence="1">
    <location>
        <begin position="18"/>
        <end position="29"/>
    </location>
</feature>
<evidence type="ECO:0000256" key="1">
    <source>
        <dbReference type="SAM" id="MobiDB-lite"/>
    </source>
</evidence>
<dbReference type="AlphaFoldDB" id="A0A8R7VCL3"/>
<reference evidence="3" key="1">
    <citation type="journal article" date="2013" name="Nature">
        <title>Draft genome of the wheat A-genome progenitor Triticum urartu.</title>
        <authorList>
            <person name="Ling H.Q."/>
            <person name="Zhao S."/>
            <person name="Liu D."/>
            <person name="Wang J."/>
            <person name="Sun H."/>
            <person name="Zhang C."/>
            <person name="Fan H."/>
            <person name="Li D."/>
            <person name="Dong L."/>
            <person name="Tao Y."/>
            <person name="Gao C."/>
            <person name="Wu H."/>
            <person name="Li Y."/>
            <person name="Cui Y."/>
            <person name="Guo X."/>
            <person name="Zheng S."/>
            <person name="Wang B."/>
            <person name="Yu K."/>
            <person name="Liang Q."/>
            <person name="Yang W."/>
            <person name="Lou X."/>
            <person name="Chen J."/>
            <person name="Feng M."/>
            <person name="Jian J."/>
            <person name="Zhang X."/>
            <person name="Luo G."/>
            <person name="Jiang Y."/>
            <person name="Liu J."/>
            <person name="Wang Z."/>
            <person name="Sha Y."/>
            <person name="Zhang B."/>
            <person name="Wu H."/>
            <person name="Tang D."/>
            <person name="Shen Q."/>
            <person name="Xue P."/>
            <person name="Zou S."/>
            <person name="Wang X."/>
            <person name="Liu X."/>
            <person name="Wang F."/>
            <person name="Yang Y."/>
            <person name="An X."/>
            <person name="Dong Z."/>
            <person name="Zhang K."/>
            <person name="Zhang X."/>
            <person name="Luo M.C."/>
            <person name="Dvorak J."/>
            <person name="Tong Y."/>
            <person name="Wang J."/>
            <person name="Yang H."/>
            <person name="Li Z."/>
            <person name="Wang D."/>
            <person name="Zhang A."/>
            <person name="Wang J."/>
        </authorList>
    </citation>
    <scope>NUCLEOTIDE SEQUENCE</scope>
    <source>
        <strain evidence="3">cv. G1812</strain>
    </source>
</reference>
<dbReference type="Proteomes" id="UP000015106">
    <property type="component" value="Unassembled WGS sequence"/>
</dbReference>
<name>A0A8R7VCL3_TRIUA</name>
<proteinExistence type="predicted"/>
<feature type="compositionally biased region" description="Basic and acidic residues" evidence="1">
    <location>
        <begin position="126"/>
        <end position="136"/>
    </location>
</feature>